<dbReference type="InterPro" id="IPR000873">
    <property type="entry name" value="AMP-dep_synth/lig_dom"/>
</dbReference>
<dbReference type="NCBIfam" id="NF002937">
    <property type="entry name" value="PRK03584.1"/>
    <property type="match status" value="1"/>
</dbReference>
<dbReference type="GO" id="GO:0006629">
    <property type="term" value="P:lipid metabolic process"/>
    <property type="evidence" value="ECO:0007669"/>
    <property type="project" value="InterPro"/>
</dbReference>
<dbReference type="Proteomes" id="UP000437748">
    <property type="component" value="Unassembled WGS sequence"/>
</dbReference>
<dbReference type="OrthoDB" id="9803968at2"/>
<proteinExistence type="inferred from homology"/>
<evidence type="ECO:0000313" key="7">
    <source>
        <dbReference type="Proteomes" id="UP000437748"/>
    </source>
</evidence>
<dbReference type="Gene3D" id="3.40.50.12780">
    <property type="entry name" value="N-terminal domain of ligase-like"/>
    <property type="match status" value="1"/>
</dbReference>
<dbReference type="Gene3D" id="3.30.300.30">
    <property type="match status" value="1"/>
</dbReference>
<reference evidence="6 7" key="1">
    <citation type="submission" date="2019-10" db="EMBL/GenBank/DDBJ databases">
        <title>New species of Slilvanegrellaceae.</title>
        <authorList>
            <person name="Pitt A."/>
            <person name="Hahn M.W."/>
        </authorList>
    </citation>
    <scope>NUCLEOTIDE SEQUENCE [LARGE SCALE GENOMIC DNA]</scope>
    <source>
        <strain evidence="6 7">SP-Ram-0.45-NSY-1</strain>
    </source>
</reference>
<dbReference type="GO" id="GO:0005524">
    <property type="term" value="F:ATP binding"/>
    <property type="evidence" value="ECO:0007669"/>
    <property type="project" value="UniProtKB-KW"/>
</dbReference>
<dbReference type="EMBL" id="WFLM01000001">
    <property type="protein sequence ID" value="KAB8040686.1"/>
    <property type="molecule type" value="Genomic_DNA"/>
</dbReference>
<dbReference type="Pfam" id="PF00501">
    <property type="entry name" value="AMP-binding"/>
    <property type="match status" value="1"/>
</dbReference>
<gene>
    <name evidence="6" type="ORF">GCL60_01820</name>
</gene>
<dbReference type="InterPro" id="IPR005914">
    <property type="entry name" value="Acac_CoA_synth"/>
</dbReference>
<dbReference type="RefSeq" id="WP_153418202.1">
    <property type="nucleotide sequence ID" value="NZ_WFLM01000001.1"/>
</dbReference>
<keyword evidence="4" id="KW-0067">ATP-binding</keyword>
<comment type="caution">
    <text evidence="6">The sequence shown here is derived from an EMBL/GenBank/DDBJ whole genome shotgun (WGS) entry which is preliminary data.</text>
</comment>
<dbReference type="SUPFAM" id="SSF56801">
    <property type="entry name" value="Acetyl-CoA synthetase-like"/>
    <property type="match status" value="1"/>
</dbReference>
<dbReference type="PANTHER" id="PTHR42921">
    <property type="entry name" value="ACETOACETYL-COA SYNTHETASE"/>
    <property type="match status" value="1"/>
</dbReference>
<evidence type="ECO:0000313" key="6">
    <source>
        <dbReference type="EMBL" id="KAB8040686.1"/>
    </source>
</evidence>
<accession>A0A6N6VZH8</accession>
<dbReference type="NCBIfam" id="TIGR01217">
    <property type="entry name" value="ac_ac_CoA_syn"/>
    <property type="match status" value="1"/>
</dbReference>
<organism evidence="6 7">
    <name type="scientific">Silvanigrella paludirubra</name>
    <dbReference type="NCBI Taxonomy" id="2499159"/>
    <lineage>
        <taxon>Bacteria</taxon>
        <taxon>Pseudomonadati</taxon>
        <taxon>Bdellovibrionota</taxon>
        <taxon>Oligoflexia</taxon>
        <taxon>Silvanigrellales</taxon>
        <taxon>Silvanigrellaceae</taxon>
        <taxon>Silvanigrella</taxon>
    </lineage>
</organism>
<dbReference type="GO" id="GO:0030729">
    <property type="term" value="F:acetoacetate-CoA ligase activity"/>
    <property type="evidence" value="ECO:0007669"/>
    <property type="project" value="UniProtKB-EC"/>
</dbReference>
<dbReference type="AlphaFoldDB" id="A0A6N6VZH8"/>
<keyword evidence="7" id="KW-1185">Reference proteome</keyword>
<keyword evidence="2 6" id="KW-0436">Ligase</keyword>
<dbReference type="InterPro" id="IPR020845">
    <property type="entry name" value="AMP-binding_CS"/>
</dbReference>
<feature type="domain" description="AMP-dependent synthetase/ligase" evidence="5">
    <location>
        <begin position="130"/>
        <end position="424"/>
    </location>
</feature>
<dbReference type="EC" id="6.2.1.16" evidence="6"/>
<keyword evidence="3" id="KW-0547">Nucleotide-binding</keyword>
<evidence type="ECO:0000259" key="5">
    <source>
        <dbReference type="Pfam" id="PF00501"/>
    </source>
</evidence>
<comment type="similarity">
    <text evidence="1">Belongs to the ATP-dependent AMP-binding enzyme family.</text>
</comment>
<evidence type="ECO:0000256" key="4">
    <source>
        <dbReference type="ARBA" id="ARBA00022840"/>
    </source>
</evidence>
<dbReference type="PANTHER" id="PTHR42921:SF1">
    <property type="entry name" value="ACETOACETYL-COA SYNTHETASE"/>
    <property type="match status" value="1"/>
</dbReference>
<dbReference type="InterPro" id="IPR042099">
    <property type="entry name" value="ANL_N_sf"/>
</dbReference>
<evidence type="ECO:0000256" key="1">
    <source>
        <dbReference type="ARBA" id="ARBA00006432"/>
    </source>
</evidence>
<dbReference type="InterPro" id="IPR045851">
    <property type="entry name" value="AMP-bd_C_sf"/>
</dbReference>
<sequence>MFKAQQFKTFFTSSAECQWEPSQEKVYSSNLYHFIKAVNLKFNLNITNFEELYRWSIGTDHLKNVENFWSFLWDYTNIKSTIKGNIIAENLTSFENVKWFPEAKLNFAENILRKKNNDNAILFKGENILSRNLTWLELNQNVSKIQQFLIENNIKTEDRIALFIPNIPEAIVFLLAASSIGAICTFCSPDFGVQGIIDRFSQVEPTVFVYSDYYLYNGKKISTIEKVNESLKRLPTIKKIVEISYFSEKNSEFLLSKNLKENFKFYHSILNEYSSKEISFKQLPFNHPLYIMYSSGTTGIPKCIVHGAGGTLLQHLKEHQLHCDFKSGDKVFYYTTCGWMMWQWLVSSLASECTVLLYDGSPFYPSPDVLFEYIDKEQARFFGTSAKFIDSIRKINLIPKEKYSFQYLDTIGSTGSPLVAESFDYVYLNIKQNICLSSLSGGTDIISCFVLGNPIGKVYRGEIQSCGLGMKVEVFSDEGKKIYSDKGELVCSLPFPSQPIYFWNDKDNSKYKASYFNKYKNVWHHGDWMEINDHGGIIIYGRSDSTLNPGGVRIGTAEIYRQVEQFDEIIESLAIDQKWGNDSRIILFVKMKEGKNLSDLLIQDIKLKLKINCSPRHIPAKIIAVPDIPKTKSGKIVEIAVKNIVNKNEVKNKESMANPDSLLFFENINELTME</sequence>
<protein>
    <submittedName>
        <fullName evidence="6">Acetoacetate--CoA ligase</fullName>
        <ecNumber evidence="6">6.2.1.16</ecNumber>
    </submittedName>
</protein>
<name>A0A6N6VZH8_9BACT</name>
<evidence type="ECO:0000256" key="2">
    <source>
        <dbReference type="ARBA" id="ARBA00022598"/>
    </source>
</evidence>
<dbReference type="PROSITE" id="PS00455">
    <property type="entry name" value="AMP_BINDING"/>
    <property type="match status" value="1"/>
</dbReference>
<evidence type="ECO:0000256" key="3">
    <source>
        <dbReference type="ARBA" id="ARBA00022741"/>
    </source>
</evidence>